<dbReference type="PANTHER" id="PTHR30222">
    <property type="entry name" value="SPERMIDINE/PUTRESCINE-BINDING PERIPLASMIC PROTEIN"/>
    <property type="match status" value="1"/>
</dbReference>
<dbReference type="InterPro" id="IPR006059">
    <property type="entry name" value="SBP"/>
</dbReference>
<evidence type="ECO:0000256" key="3">
    <source>
        <dbReference type="ARBA" id="ARBA00022729"/>
    </source>
</evidence>
<evidence type="ECO:0000256" key="1">
    <source>
        <dbReference type="ARBA" id="ARBA00004418"/>
    </source>
</evidence>
<sequence length="367" mass="40983">MKGIAALALSIAFTAGSAGVSADQRQERSVHFYNWIDFIAPDVTGDFQKETGVKVISGTFDSGEFAQGKLLAGRSGYDVVVITSNLLPNLIKAGVLQELEHQDLKEWSNLDPQVMRNLSATDPGNRYAVPYLWGTTGIAYDAEKVRQYLGAEAPTNSWDLIFKEENISKLSKCGVAMLDSSTEILSIALNYLGLPYNSQNPADYEKAQELILKVRPYIRYFDSSKLTADLTNGNICVSVGWQGTAYLARNANKSGKVHREIGYSIPKEGSLVWIENMVLLKDAPHPEEGRKFINFMIKPDVIAKSSSYIGYPNGNRESFQYVEKSVREDPAVYFDDETMKRLFPLETLPLKAERVRTRVWNRIKSGL</sequence>
<dbReference type="AlphaFoldDB" id="A0A218MAP6"/>
<dbReference type="PRINTS" id="PR00909">
    <property type="entry name" value="SPERMDNBNDNG"/>
</dbReference>
<keyword evidence="4" id="KW-0574">Periplasm</keyword>
<dbReference type="Pfam" id="PF13416">
    <property type="entry name" value="SBP_bac_8"/>
    <property type="match status" value="1"/>
</dbReference>
<proteinExistence type="predicted"/>
<comment type="subcellular location">
    <subcellularLocation>
        <location evidence="1">Periplasm</location>
    </subcellularLocation>
</comment>
<gene>
    <name evidence="5" type="primary">potF</name>
</gene>
<name>A0A218MAP6_PSEAI</name>
<dbReference type="EMBL" id="KY296095">
    <property type="protein sequence ID" value="ASD54063.1"/>
    <property type="molecule type" value="Genomic_DNA"/>
</dbReference>
<dbReference type="CDD" id="cd13659">
    <property type="entry name" value="PBP2_PotF"/>
    <property type="match status" value="1"/>
</dbReference>
<dbReference type="GO" id="GO:0015846">
    <property type="term" value="P:polyamine transport"/>
    <property type="evidence" value="ECO:0007669"/>
    <property type="project" value="InterPro"/>
</dbReference>
<dbReference type="GO" id="GO:0019808">
    <property type="term" value="F:polyamine binding"/>
    <property type="evidence" value="ECO:0007669"/>
    <property type="project" value="InterPro"/>
</dbReference>
<geneLocation type="plasmid" evidence="5">
    <name>p14057A</name>
</geneLocation>
<dbReference type="PIRSF" id="PIRSF019574">
    <property type="entry name" value="Periplasmic_polyamine_BP"/>
    <property type="match status" value="1"/>
</dbReference>
<keyword evidence="2" id="KW-0813">Transport</keyword>
<dbReference type="RefSeq" id="WP_172689453.1">
    <property type="nucleotide sequence ID" value="NZ_CP065412.1"/>
</dbReference>
<evidence type="ECO:0000313" key="5">
    <source>
        <dbReference type="EMBL" id="ASD54063.1"/>
    </source>
</evidence>
<evidence type="ECO:0000256" key="2">
    <source>
        <dbReference type="ARBA" id="ARBA00022448"/>
    </source>
</evidence>
<dbReference type="GO" id="GO:0042597">
    <property type="term" value="C:periplasmic space"/>
    <property type="evidence" value="ECO:0007669"/>
    <property type="project" value="UniProtKB-SubCell"/>
</dbReference>
<protein>
    <submittedName>
        <fullName evidence="5">Putrescine ABC transporter putrescine-binding protein PotF</fullName>
    </submittedName>
</protein>
<keyword evidence="5" id="KW-0614">Plasmid</keyword>
<evidence type="ECO:0000256" key="4">
    <source>
        <dbReference type="ARBA" id="ARBA00022764"/>
    </source>
</evidence>
<dbReference type="PANTHER" id="PTHR30222:SF12">
    <property type="entry name" value="NORSPERMIDINE SENSOR"/>
    <property type="match status" value="1"/>
</dbReference>
<dbReference type="Gene3D" id="3.40.190.10">
    <property type="entry name" value="Periplasmic binding protein-like II"/>
    <property type="match status" value="2"/>
</dbReference>
<organism evidence="5">
    <name type="scientific">Pseudomonas aeruginosa</name>
    <dbReference type="NCBI Taxonomy" id="287"/>
    <lineage>
        <taxon>Bacteria</taxon>
        <taxon>Pseudomonadati</taxon>
        <taxon>Pseudomonadota</taxon>
        <taxon>Gammaproteobacteria</taxon>
        <taxon>Pseudomonadales</taxon>
        <taxon>Pseudomonadaceae</taxon>
        <taxon>Pseudomonas</taxon>
    </lineage>
</organism>
<dbReference type="InterPro" id="IPR001188">
    <property type="entry name" value="Sperm_putr-bd"/>
</dbReference>
<accession>A0A218MAP6</accession>
<dbReference type="SUPFAM" id="SSF53850">
    <property type="entry name" value="Periplasmic binding protein-like II"/>
    <property type="match status" value="1"/>
</dbReference>
<keyword evidence="3" id="KW-0732">Signal</keyword>
<reference evidence="5" key="1">
    <citation type="journal article" date="2018" name="Virulence">
        <title>Coexistence of two novel resistance plasmids, blaKPC-2-carrying p14057A and tetA(A) -carrying p14057B, in Pseudomonas aeruginosa.</title>
        <authorList>
            <person name="Shi L."/>
            <person name="Liang Q."/>
            <person name="Feng J."/>
            <person name="Zhan Z."/>
            <person name="Zhao Y."/>
            <person name="Yang W."/>
            <person name="Yang H."/>
            <person name="Chen Y."/>
            <person name="Huang M."/>
            <person name="Tong Y."/>
            <person name="Li X."/>
            <person name="Yin Z."/>
            <person name="Wang J."/>
            <person name="Zhou D."/>
        </authorList>
    </citation>
    <scope>NUCLEOTIDE SEQUENCE</scope>
    <source>
        <plasmid evidence="5">p14057A</plasmid>
    </source>
</reference>